<dbReference type="AlphaFoldDB" id="A0A4C1TE22"/>
<gene>
    <name evidence="2" type="ORF">EVAR_6112_1</name>
</gene>
<proteinExistence type="predicted"/>
<evidence type="ECO:0000313" key="3">
    <source>
        <dbReference type="Proteomes" id="UP000299102"/>
    </source>
</evidence>
<dbReference type="EMBL" id="BGZK01000053">
    <property type="protein sequence ID" value="GBP12783.1"/>
    <property type="molecule type" value="Genomic_DNA"/>
</dbReference>
<comment type="caution">
    <text evidence="2">The sequence shown here is derived from an EMBL/GenBank/DDBJ whole genome shotgun (WGS) entry which is preliminary data.</text>
</comment>
<name>A0A4C1TE22_EUMVA</name>
<evidence type="ECO:0000256" key="1">
    <source>
        <dbReference type="SAM" id="MobiDB-lite"/>
    </source>
</evidence>
<feature type="region of interest" description="Disordered" evidence="1">
    <location>
        <begin position="46"/>
        <end position="76"/>
    </location>
</feature>
<accession>A0A4C1TE22</accession>
<sequence length="136" mass="14750">MERNRHKYRYTTLALCTFPITRHQISAAATSFVNLRVAGRRGWAGAGGGLPSGNSPHSRPCRDGGRPKAAQTGMSHAGNGLMVGECTTVTLTHRIKRNSRSCHFTSMVCESVVSSSIELAHFRNEAEFTDPTNSSD</sequence>
<dbReference type="Proteomes" id="UP000299102">
    <property type="component" value="Unassembled WGS sequence"/>
</dbReference>
<organism evidence="2 3">
    <name type="scientific">Eumeta variegata</name>
    <name type="common">Bagworm moth</name>
    <name type="synonym">Eumeta japonica</name>
    <dbReference type="NCBI Taxonomy" id="151549"/>
    <lineage>
        <taxon>Eukaryota</taxon>
        <taxon>Metazoa</taxon>
        <taxon>Ecdysozoa</taxon>
        <taxon>Arthropoda</taxon>
        <taxon>Hexapoda</taxon>
        <taxon>Insecta</taxon>
        <taxon>Pterygota</taxon>
        <taxon>Neoptera</taxon>
        <taxon>Endopterygota</taxon>
        <taxon>Lepidoptera</taxon>
        <taxon>Glossata</taxon>
        <taxon>Ditrysia</taxon>
        <taxon>Tineoidea</taxon>
        <taxon>Psychidae</taxon>
        <taxon>Oiketicinae</taxon>
        <taxon>Eumeta</taxon>
    </lineage>
</organism>
<keyword evidence="3" id="KW-1185">Reference proteome</keyword>
<reference evidence="2 3" key="1">
    <citation type="journal article" date="2019" name="Commun. Biol.">
        <title>The bagworm genome reveals a unique fibroin gene that provides high tensile strength.</title>
        <authorList>
            <person name="Kono N."/>
            <person name="Nakamura H."/>
            <person name="Ohtoshi R."/>
            <person name="Tomita M."/>
            <person name="Numata K."/>
            <person name="Arakawa K."/>
        </authorList>
    </citation>
    <scope>NUCLEOTIDE SEQUENCE [LARGE SCALE GENOMIC DNA]</scope>
</reference>
<evidence type="ECO:0000313" key="2">
    <source>
        <dbReference type="EMBL" id="GBP12783.1"/>
    </source>
</evidence>
<protein>
    <submittedName>
        <fullName evidence="2">Uncharacterized protein</fullName>
    </submittedName>
</protein>